<dbReference type="PANTHER" id="PTHR42784:SF1">
    <property type="entry name" value="PYRANOSE 2-OXIDASE"/>
    <property type="match status" value="1"/>
</dbReference>
<dbReference type="InterPro" id="IPR036188">
    <property type="entry name" value="FAD/NAD-bd_sf"/>
</dbReference>
<feature type="domain" description="FAD-dependent oxidoreductase 2 FAD-binding" evidence="6">
    <location>
        <begin position="6"/>
        <end position="37"/>
    </location>
</feature>
<sequence>MSSDFDIIIVGSGPAGVSSAFPLVEAGLKVLLVDGGRDSTISPPSKPYLVSRLEDENQWEWMVGRNYHALRNMDAVSPKLRAPTHASVFEKFNLFNKIEPNDFVVVGSLAQGGLSNAWGCGVARLSVEELRHFPFASSEIEQSYATVTRRIGVSGGIDDDLSQYFGLDQWASPPIQMDNLQSSLLDRYVKRRSKVTSLGMRLGHSRVAALSESIGDRHACDLSGNCLWGCDRRALYAATEDLRLLIRYANFTYKSGFIVEKIIYTEGNPAIFGTDITGKRIFNAKKVILAAGTIATTKLALQALNFEKPVAMHSCPTAAFMLWLPAALGKQRESAFGLGQLSFVLSLPGEISGFGSLFNPTGISVAEFLRYLPLRKRYGIDFLSALLSSCVVGNIFLPGNLTTATLSLKANNYLNIEGRYSQKVSSLMHLSEKRLRKAFWKLGAVLLPKSFTLGKPGSDIHYACSLPMREAPTVGETNADGALFGIRGIYIADGASLPILTEKSHTLTIMANADRIARKLAQNIALSGGHF</sequence>
<comment type="caution">
    <text evidence="7">The sequence shown here is derived from an EMBL/GenBank/DDBJ whole genome shotgun (WGS) entry which is preliminary data.</text>
</comment>
<evidence type="ECO:0000256" key="3">
    <source>
        <dbReference type="ARBA" id="ARBA00022630"/>
    </source>
</evidence>
<organism evidence="7 8">
    <name type="scientific">Pollutimonas nitritireducens</name>
    <dbReference type="NCBI Taxonomy" id="2045209"/>
    <lineage>
        <taxon>Bacteria</taxon>
        <taxon>Pseudomonadati</taxon>
        <taxon>Pseudomonadota</taxon>
        <taxon>Betaproteobacteria</taxon>
        <taxon>Burkholderiales</taxon>
        <taxon>Alcaligenaceae</taxon>
        <taxon>Pollutimonas</taxon>
    </lineage>
</organism>
<comment type="cofactor">
    <cofactor evidence="1">
        <name>FAD</name>
        <dbReference type="ChEBI" id="CHEBI:57692"/>
    </cofactor>
</comment>
<dbReference type="InterPro" id="IPR051473">
    <property type="entry name" value="P2Ox-like"/>
</dbReference>
<evidence type="ECO:0000256" key="2">
    <source>
        <dbReference type="ARBA" id="ARBA00010790"/>
    </source>
</evidence>
<reference evidence="7 8" key="1">
    <citation type="submission" date="2017-10" db="EMBL/GenBank/DDBJ databases">
        <title>Two draft genome sequences of Pusillimonas sp. strains isolated from a nitrate- and radionuclide-contaminated groundwater in Russia.</title>
        <authorList>
            <person name="Grouzdev D.S."/>
            <person name="Tourova T.P."/>
            <person name="Goeva M.A."/>
            <person name="Babich T.L."/>
            <person name="Sokolova D.S."/>
            <person name="Abdullin R."/>
            <person name="Poltaraus A.B."/>
            <person name="Toshchakov S.V."/>
            <person name="Nazina T.N."/>
        </authorList>
    </citation>
    <scope>NUCLEOTIDE SEQUENCE [LARGE SCALE GENOMIC DNA]</scope>
    <source>
        <strain evidence="7 8">JR1/69-2-13</strain>
    </source>
</reference>
<protein>
    <submittedName>
        <fullName evidence="7">4Fe-4S ferredoxin</fullName>
    </submittedName>
</protein>
<dbReference type="SUPFAM" id="SSF51905">
    <property type="entry name" value="FAD/NAD(P)-binding domain"/>
    <property type="match status" value="1"/>
</dbReference>
<keyword evidence="4" id="KW-0274">FAD</keyword>
<dbReference type="InterPro" id="IPR003953">
    <property type="entry name" value="FAD-dep_OxRdtase_2_FAD-bd"/>
</dbReference>
<dbReference type="Pfam" id="PF00890">
    <property type="entry name" value="FAD_binding_2"/>
    <property type="match status" value="1"/>
</dbReference>
<dbReference type="Gene3D" id="3.50.50.60">
    <property type="entry name" value="FAD/NAD(P)-binding domain"/>
    <property type="match status" value="1"/>
</dbReference>
<evidence type="ECO:0000256" key="4">
    <source>
        <dbReference type="ARBA" id="ARBA00022827"/>
    </source>
</evidence>
<evidence type="ECO:0000256" key="5">
    <source>
        <dbReference type="ARBA" id="ARBA00023002"/>
    </source>
</evidence>
<name>A0A2N4UBU8_9BURK</name>
<dbReference type="Proteomes" id="UP000234328">
    <property type="component" value="Unassembled WGS sequence"/>
</dbReference>
<accession>A0A2N4UBU8</accession>
<dbReference type="PANTHER" id="PTHR42784">
    <property type="entry name" value="PYRANOSE 2-OXIDASE"/>
    <property type="match status" value="1"/>
</dbReference>
<proteinExistence type="inferred from homology"/>
<evidence type="ECO:0000256" key="1">
    <source>
        <dbReference type="ARBA" id="ARBA00001974"/>
    </source>
</evidence>
<evidence type="ECO:0000313" key="7">
    <source>
        <dbReference type="EMBL" id="PLC52491.1"/>
    </source>
</evidence>
<dbReference type="EMBL" id="PDNV01000013">
    <property type="protein sequence ID" value="PLC52491.1"/>
    <property type="molecule type" value="Genomic_DNA"/>
</dbReference>
<evidence type="ECO:0000259" key="6">
    <source>
        <dbReference type="Pfam" id="PF00890"/>
    </source>
</evidence>
<keyword evidence="8" id="KW-1185">Reference proteome</keyword>
<comment type="similarity">
    <text evidence="2">Belongs to the GMC oxidoreductase family.</text>
</comment>
<dbReference type="AlphaFoldDB" id="A0A2N4UBU8"/>
<dbReference type="OrthoDB" id="9769565at2"/>
<keyword evidence="3" id="KW-0285">Flavoprotein</keyword>
<keyword evidence="5" id="KW-0560">Oxidoreductase</keyword>
<evidence type="ECO:0000313" key="8">
    <source>
        <dbReference type="Proteomes" id="UP000234328"/>
    </source>
</evidence>
<gene>
    <name evidence="7" type="ORF">CR155_18520</name>
</gene>
<dbReference type="GO" id="GO:0016491">
    <property type="term" value="F:oxidoreductase activity"/>
    <property type="evidence" value="ECO:0007669"/>
    <property type="project" value="UniProtKB-KW"/>
</dbReference>
<dbReference type="PRINTS" id="PR00411">
    <property type="entry name" value="PNDRDTASEI"/>
</dbReference>